<dbReference type="RefSeq" id="XP_043136497.1">
    <property type="nucleotide sequence ID" value="XM_043278749.1"/>
</dbReference>
<dbReference type="EMBL" id="AP024419">
    <property type="protein sequence ID" value="BCR87975.1"/>
    <property type="molecule type" value="Genomic_DNA"/>
</dbReference>
<dbReference type="PANTHER" id="PTHR33938">
    <property type="entry name" value="FERULOYL ESTERASE B-RELATED"/>
    <property type="match status" value="1"/>
</dbReference>
<name>A0A7R7VNL0_ASPCH</name>
<keyword evidence="4" id="KW-1015">Disulfide bond</keyword>
<dbReference type="Proteomes" id="UP000637239">
    <property type="component" value="Chromosome 4"/>
</dbReference>
<evidence type="ECO:0000256" key="2">
    <source>
        <dbReference type="ARBA" id="ARBA00022729"/>
    </source>
</evidence>
<dbReference type="InterPro" id="IPR011118">
    <property type="entry name" value="Tannase/feruloyl_esterase"/>
</dbReference>
<evidence type="ECO:0000256" key="1">
    <source>
        <dbReference type="ARBA" id="ARBA00022487"/>
    </source>
</evidence>
<organism evidence="5 6">
    <name type="scientific">Aspergillus chevalieri</name>
    <name type="common">Eurotium chevalieri</name>
    <dbReference type="NCBI Taxonomy" id="182096"/>
    <lineage>
        <taxon>Eukaryota</taxon>
        <taxon>Fungi</taxon>
        <taxon>Dikarya</taxon>
        <taxon>Ascomycota</taxon>
        <taxon>Pezizomycotina</taxon>
        <taxon>Eurotiomycetes</taxon>
        <taxon>Eurotiomycetidae</taxon>
        <taxon>Eurotiales</taxon>
        <taxon>Aspergillaceae</taxon>
        <taxon>Aspergillus</taxon>
        <taxon>Aspergillus subgen. Aspergillus</taxon>
    </lineage>
</organism>
<dbReference type="GO" id="GO:0052689">
    <property type="term" value="F:carboxylic ester hydrolase activity"/>
    <property type="evidence" value="ECO:0007669"/>
    <property type="project" value="UniProtKB-KW"/>
</dbReference>
<dbReference type="AlphaFoldDB" id="A0A7R7VNL0"/>
<dbReference type="KEGG" id="ache:ACHE_40539S"/>
<sequence length="177" mass="20121">MKDAQGRQVYLSYKPGALFYDAQTQYNSTLGQWELEINTFGAGYVLRFLSLVDSDDFANLDGVTYDALRDWVYQGWQMYEDSLHTTWSDFTRFNEVRKTYPGLSYNQSTEVLGDWYRLFLVTGASDCSNNDLQPNGPFPQRPLALLIDWVENGVTSVTLNGTVLSGDYEGEVQQICA</sequence>
<proteinExistence type="predicted"/>
<evidence type="ECO:0000256" key="4">
    <source>
        <dbReference type="ARBA" id="ARBA00023157"/>
    </source>
</evidence>
<reference evidence="5" key="2">
    <citation type="submission" date="2021-02" db="EMBL/GenBank/DDBJ databases">
        <title>Aspergillus chevalieri M1 genome sequence.</title>
        <authorList>
            <person name="Kadooka C."/>
            <person name="Mori K."/>
            <person name="Futagami T."/>
        </authorList>
    </citation>
    <scope>NUCLEOTIDE SEQUENCE</scope>
    <source>
        <strain evidence="5">M1</strain>
    </source>
</reference>
<evidence type="ECO:0000313" key="5">
    <source>
        <dbReference type="EMBL" id="BCR87975.1"/>
    </source>
</evidence>
<keyword evidence="6" id="KW-1185">Reference proteome</keyword>
<gene>
    <name evidence="5" type="ORF">ACHE_40539S</name>
</gene>
<dbReference type="GeneID" id="66982334"/>
<protein>
    <submittedName>
        <fullName evidence="5">Uncharacterized protein</fullName>
    </submittedName>
</protein>
<evidence type="ECO:0000313" key="6">
    <source>
        <dbReference type="Proteomes" id="UP000637239"/>
    </source>
</evidence>
<evidence type="ECO:0000256" key="3">
    <source>
        <dbReference type="ARBA" id="ARBA00022801"/>
    </source>
</evidence>
<keyword evidence="1" id="KW-0719">Serine esterase</keyword>
<accession>A0A7R7VNL0</accession>
<keyword evidence="2" id="KW-0732">Signal</keyword>
<keyword evidence="3" id="KW-0378">Hydrolase</keyword>
<reference evidence="5" key="1">
    <citation type="submission" date="2021-01" db="EMBL/GenBank/DDBJ databases">
        <authorList>
            <consortium name="Aspergillus chevalieri M1 genome sequencing consortium"/>
            <person name="Kazuki M."/>
            <person name="Futagami T."/>
        </authorList>
    </citation>
    <scope>NUCLEOTIDE SEQUENCE</scope>
    <source>
        <strain evidence="5">M1</strain>
    </source>
</reference>
<dbReference type="PANTHER" id="PTHR33938:SF16">
    <property type="entry name" value="CARBOXYLIC ESTER HYDROLASE"/>
    <property type="match status" value="1"/>
</dbReference>